<accession>A0AAV4IJG8</accession>
<gene>
    <name evidence="1" type="ORF">ElyMa_001326100</name>
</gene>
<protein>
    <recommendedName>
        <fullName evidence="3">PRELI/MSF1 domain-containing protein</fullName>
    </recommendedName>
</protein>
<sequence>MTPLPLVRGVPHLPAAIEDVFKKSELTHGINTDGETLTLPDLRFVHGVTLLTKTSYQMDKQTNTPNVISKVVGIKIHERQTIYTTNYLNKHERSRGRQKQRWSDDLVQLKVVTWRKDARDKEECTADVDNYLHHQWKNTALE</sequence>
<evidence type="ECO:0000313" key="2">
    <source>
        <dbReference type="Proteomes" id="UP000762676"/>
    </source>
</evidence>
<comment type="caution">
    <text evidence="1">The sequence shown here is derived from an EMBL/GenBank/DDBJ whole genome shotgun (WGS) entry which is preliminary data.</text>
</comment>
<organism evidence="1 2">
    <name type="scientific">Elysia marginata</name>
    <dbReference type="NCBI Taxonomy" id="1093978"/>
    <lineage>
        <taxon>Eukaryota</taxon>
        <taxon>Metazoa</taxon>
        <taxon>Spiralia</taxon>
        <taxon>Lophotrochozoa</taxon>
        <taxon>Mollusca</taxon>
        <taxon>Gastropoda</taxon>
        <taxon>Heterobranchia</taxon>
        <taxon>Euthyneura</taxon>
        <taxon>Panpulmonata</taxon>
        <taxon>Sacoglossa</taxon>
        <taxon>Placobranchoidea</taxon>
        <taxon>Plakobranchidae</taxon>
        <taxon>Elysia</taxon>
    </lineage>
</organism>
<evidence type="ECO:0000313" key="1">
    <source>
        <dbReference type="EMBL" id="GFS10559.1"/>
    </source>
</evidence>
<reference evidence="1 2" key="1">
    <citation type="journal article" date="2021" name="Elife">
        <title>Chloroplast acquisition without the gene transfer in kleptoplastic sea slugs, Plakobranchus ocellatus.</title>
        <authorList>
            <person name="Maeda T."/>
            <person name="Takahashi S."/>
            <person name="Yoshida T."/>
            <person name="Shimamura S."/>
            <person name="Takaki Y."/>
            <person name="Nagai Y."/>
            <person name="Toyoda A."/>
            <person name="Suzuki Y."/>
            <person name="Arimoto A."/>
            <person name="Ishii H."/>
            <person name="Satoh N."/>
            <person name="Nishiyama T."/>
            <person name="Hasebe M."/>
            <person name="Maruyama T."/>
            <person name="Minagawa J."/>
            <person name="Obokata J."/>
            <person name="Shigenobu S."/>
        </authorList>
    </citation>
    <scope>NUCLEOTIDE SEQUENCE [LARGE SCALE GENOMIC DNA]</scope>
</reference>
<dbReference type="AlphaFoldDB" id="A0AAV4IJG8"/>
<evidence type="ECO:0008006" key="3">
    <source>
        <dbReference type="Google" id="ProtNLM"/>
    </source>
</evidence>
<dbReference type="EMBL" id="BMAT01002629">
    <property type="protein sequence ID" value="GFS10559.1"/>
    <property type="molecule type" value="Genomic_DNA"/>
</dbReference>
<dbReference type="Proteomes" id="UP000762676">
    <property type="component" value="Unassembled WGS sequence"/>
</dbReference>
<keyword evidence="2" id="KW-1185">Reference proteome</keyword>
<proteinExistence type="predicted"/>
<name>A0AAV4IJG8_9GAST</name>